<evidence type="ECO:0000256" key="1">
    <source>
        <dbReference type="ARBA" id="ARBA00022729"/>
    </source>
</evidence>
<evidence type="ECO:0000259" key="3">
    <source>
        <dbReference type="Pfam" id="PF07250"/>
    </source>
</evidence>
<evidence type="ECO:0008006" key="7">
    <source>
        <dbReference type="Google" id="ProtNLM"/>
    </source>
</evidence>
<dbReference type="Gene3D" id="2.60.40.10">
    <property type="entry name" value="Immunoglobulins"/>
    <property type="match status" value="1"/>
</dbReference>
<dbReference type="AlphaFoldDB" id="A0A166EKA3"/>
<dbReference type="Gene3D" id="2.60.120.260">
    <property type="entry name" value="Galactose-binding domain-like"/>
    <property type="match status" value="1"/>
</dbReference>
<name>A0A166EKA3_9AGAM</name>
<dbReference type="Pfam" id="PF07250">
    <property type="entry name" value="Glyoxal_oxid_N"/>
    <property type="match status" value="1"/>
</dbReference>
<dbReference type="SUPFAM" id="SSF81296">
    <property type="entry name" value="E set domains"/>
    <property type="match status" value="1"/>
</dbReference>
<dbReference type="InterPro" id="IPR013783">
    <property type="entry name" value="Ig-like_fold"/>
</dbReference>
<protein>
    <recommendedName>
        <fullName evidence="7">Copper radical oxidase</fullName>
    </recommendedName>
</protein>
<dbReference type="Proteomes" id="UP000076798">
    <property type="component" value="Unassembled WGS sequence"/>
</dbReference>
<dbReference type="InterPro" id="IPR037293">
    <property type="entry name" value="Gal_Oxidase_central_sf"/>
</dbReference>
<sequence>MIISTTLRSLTLLLAFASKSVLTKHNDSAWHGHLNPNSEAPEPFRPYYVPAGSQAFDNISPTITYSGVWTSATSKDYVNSTLKYTTAINASFTFTFSGTGVEWFGTTGPDHGVAQVYLDGQLLSKKVDEWDSVARVQQRIWAAYDFPRGKHQLKVVNIQPSNHSRHRAPRTGHRIDVDALVVIGNLASTTTPPRKLPRRSWSDDWRPPLTGRGLQGQWTLEQKGNTGVSAMQFAVISETRAIVVDKVEHNVATFEGHPAWAAIYDFSENQAYPIKISSNSFCAGGTFLSNGTFINVGGNPVVEDHTNSADFGDLNGLQGIRILQSCTQSGSPSDCVLYENADNIHLDSSRWYNTVTRIPDGSAMIVGGAHAGGWINNASTNNPTYEFYPPKGDGKSIQMSFLANTLHANLFPIVFTLADGRIFLAANQDAIIYDIDSKSEQTLPKIPNNVRITYPMAATGVLLPLDPAKGYQSEVLICGGSTISDTMAGYDISSKTPASKQCSRLLLTDDGIKAGWSVEEMPDARLMPDAVLLPTGDVFIVNGAGSGISGYGNVANQIGASNAGNPVFTPVLYSPGAPTGSRFSSHGMPTSNIARLYHSVATLLPDGHVLVAGSNPNLDRSTAEYQTEYRVEHFSPPYMTMSRPSFTGTPSRLDYGQSFTVQLTLPAQADTKTLQVSLMDFGFVTHAVHANARLVYLESTISADQKTLTIKAPPNANIYPPGPGWIFIVIDDVPSTGQQVLIGSGANPPIQN</sequence>
<dbReference type="PANTHER" id="PTHR32208:SF96">
    <property type="entry name" value="GLYOXAL OXIDASE"/>
    <property type="match status" value="1"/>
</dbReference>
<dbReference type="OrthoDB" id="2019572at2759"/>
<feature type="domain" description="Galactose oxidase-like Early set" evidence="4">
    <location>
        <begin position="643"/>
        <end position="741"/>
    </location>
</feature>
<dbReference type="PANTHER" id="PTHR32208">
    <property type="entry name" value="SECRETED PROTEIN-RELATED"/>
    <property type="match status" value="1"/>
</dbReference>
<evidence type="ECO:0000256" key="2">
    <source>
        <dbReference type="SAM" id="SignalP"/>
    </source>
</evidence>
<proteinExistence type="predicted"/>
<dbReference type="InterPro" id="IPR015202">
    <property type="entry name" value="GO-like_E_set"/>
</dbReference>
<organism evidence="5 6">
    <name type="scientific">Sistotremastrum suecicum HHB10207 ss-3</name>
    <dbReference type="NCBI Taxonomy" id="1314776"/>
    <lineage>
        <taxon>Eukaryota</taxon>
        <taxon>Fungi</taxon>
        <taxon>Dikarya</taxon>
        <taxon>Basidiomycota</taxon>
        <taxon>Agaricomycotina</taxon>
        <taxon>Agaricomycetes</taxon>
        <taxon>Sistotremastrales</taxon>
        <taxon>Sistotremastraceae</taxon>
        <taxon>Sistotremastrum</taxon>
    </lineage>
</organism>
<dbReference type="EMBL" id="KV428042">
    <property type="protein sequence ID" value="KZT39689.1"/>
    <property type="molecule type" value="Genomic_DNA"/>
</dbReference>
<dbReference type="InterPro" id="IPR011043">
    <property type="entry name" value="Gal_Oxase/kelch_b-propeller"/>
</dbReference>
<dbReference type="Pfam" id="PF09118">
    <property type="entry name" value="GO-like_E_set"/>
    <property type="match status" value="1"/>
</dbReference>
<evidence type="ECO:0000313" key="5">
    <source>
        <dbReference type="EMBL" id="KZT39689.1"/>
    </source>
</evidence>
<feature type="domain" description="Glyoxal oxidase N-terminal" evidence="3">
    <location>
        <begin position="259"/>
        <end position="638"/>
    </location>
</feature>
<keyword evidence="1 2" id="KW-0732">Signal</keyword>
<gene>
    <name evidence="5" type="ORF">SISSUDRAFT_1003052</name>
</gene>
<dbReference type="Gene3D" id="2.130.10.80">
    <property type="entry name" value="Galactose oxidase/kelch, beta-propeller"/>
    <property type="match status" value="1"/>
</dbReference>
<dbReference type="InterPro" id="IPR014756">
    <property type="entry name" value="Ig_E-set"/>
</dbReference>
<evidence type="ECO:0000259" key="4">
    <source>
        <dbReference type="Pfam" id="PF09118"/>
    </source>
</evidence>
<feature type="chain" id="PRO_5007872814" description="Copper radical oxidase" evidence="2">
    <location>
        <begin position="24"/>
        <end position="752"/>
    </location>
</feature>
<dbReference type="SUPFAM" id="SSF50965">
    <property type="entry name" value="Galactose oxidase, central domain"/>
    <property type="match status" value="1"/>
</dbReference>
<evidence type="ECO:0000313" key="6">
    <source>
        <dbReference type="Proteomes" id="UP000076798"/>
    </source>
</evidence>
<feature type="signal peptide" evidence="2">
    <location>
        <begin position="1"/>
        <end position="23"/>
    </location>
</feature>
<accession>A0A166EKA3</accession>
<reference evidence="5 6" key="1">
    <citation type="journal article" date="2016" name="Mol. Biol. Evol.">
        <title>Comparative Genomics of Early-Diverging Mushroom-Forming Fungi Provides Insights into the Origins of Lignocellulose Decay Capabilities.</title>
        <authorList>
            <person name="Nagy L.G."/>
            <person name="Riley R."/>
            <person name="Tritt A."/>
            <person name="Adam C."/>
            <person name="Daum C."/>
            <person name="Floudas D."/>
            <person name="Sun H."/>
            <person name="Yadav J.S."/>
            <person name="Pangilinan J."/>
            <person name="Larsson K.H."/>
            <person name="Matsuura K."/>
            <person name="Barry K."/>
            <person name="Labutti K."/>
            <person name="Kuo R."/>
            <person name="Ohm R.A."/>
            <person name="Bhattacharya S.S."/>
            <person name="Shirouzu T."/>
            <person name="Yoshinaga Y."/>
            <person name="Martin F.M."/>
            <person name="Grigoriev I.V."/>
            <person name="Hibbett D.S."/>
        </authorList>
    </citation>
    <scope>NUCLEOTIDE SEQUENCE [LARGE SCALE GENOMIC DNA]</scope>
    <source>
        <strain evidence="5 6">HHB10207 ss-3</strain>
    </source>
</reference>
<keyword evidence="6" id="KW-1185">Reference proteome</keyword>
<dbReference type="STRING" id="1314776.A0A166EKA3"/>
<dbReference type="CDD" id="cd02851">
    <property type="entry name" value="E_set_GO_C"/>
    <property type="match status" value="1"/>
</dbReference>
<dbReference type="InterPro" id="IPR009880">
    <property type="entry name" value="Glyoxal_oxidase_N"/>
</dbReference>